<feature type="compositionally biased region" description="Polar residues" evidence="9">
    <location>
        <begin position="26"/>
        <end position="38"/>
    </location>
</feature>
<organism evidence="10 11">
    <name type="scientific">Rhizodiscina lignyota</name>
    <dbReference type="NCBI Taxonomy" id="1504668"/>
    <lineage>
        <taxon>Eukaryota</taxon>
        <taxon>Fungi</taxon>
        <taxon>Dikarya</taxon>
        <taxon>Ascomycota</taxon>
        <taxon>Pezizomycotina</taxon>
        <taxon>Dothideomycetes</taxon>
        <taxon>Pleosporomycetidae</taxon>
        <taxon>Aulographales</taxon>
        <taxon>Rhizodiscinaceae</taxon>
        <taxon>Rhizodiscina</taxon>
    </lineage>
</organism>
<keyword evidence="6" id="KW-0539">Nucleus</keyword>
<proteinExistence type="inferred from homology"/>
<dbReference type="GO" id="GO:0007094">
    <property type="term" value="P:mitotic spindle assembly checkpoint signaling"/>
    <property type="evidence" value="ECO:0007669"/>
    <property type="project" value="InterPro"/>
</dbReference>
<name>A0A9P4INY5_9PEZI</name>
<dbReference type="SUPFAM" id="SSF75704">
    <property type="entry name" value="Mitotic arrest deficient-like 1, Mad1"/>
    <property type="match status" value="1"/>
</dbReference>
<dbReference type="GO" id="GO:0051315">
    <property type="term" value="P:attachment of mitotic spindle microtubules to kinetochore"/>
    <property type="evidence" value="ECO:0007669"/>
    <property type="project" value="TreeGrafter"/>
</dbReference>
<evidence type="ECO:0000256" key="9">
    <source>
        <dbReference type="SAM" id="MobiDB-lite"/>
    </source>
</evidence>
<evidence type="ECO:0000256" key="4">
    <source>
        <dbReference type="ARBA" id="ARBA00022618"/>
    </source>
</evidence>
<evidence type="ECO:0000256" key="7">
    <source>
        <dbReference type="ARBA" id="ARBA00023306"/>
    </source>
</evidence>
<reference evidence="10" key="1">
    <citation type="journal article" date="2020" name="Stud. Mycol.">
        <title>101 Dothideomycetes genomes: a test case for predicting lifestyles and emergence of pathogens.</title>
        <authorList>
            <person name="Haridas S."/>
            <person name="Albert R."/>
            <person name="Binder M."/>
            <person name="Bloem J."/>
            <person name="Labutti K."/>
            <person name="Salamov A."/>
            <person name="Andreopoulos B."/>
            <person name="Baker S."/>
            <person name="Barry K."/>
            <person name="Bills G."/>
            <person name="Bluhm B."/>
            <person name="Cannon C."/>
            <person name="Castanera R."/>
            <person name="Culley D."/>
            <person name="Daum C."/>
            <person name="Ezra D."/>
            <person name="Gonzalez J."/>
            <person name="Henrissat B."/>
            <person name="Kuo A."/>
            <person name="Liang C."/>
            <person name="Lipzen A."/>
            <person name="Lutzoni F."/>
            <person name="Magnuson J."/>
            <person name="Mondo S."/>
            <person name="Nolan M."/>
            <person name="Ohm R."/>
            <person name="Pangilinan J."/>
            <person name="Park H.-J."/>
            <person name="Ramirez L."/>
            <person name="Alfaro M."/>
            <person name="Sun H."/>
            <person name="Tritt A."/>
            <person name="Yoshinaga Y."/>
            <person name="Zwiers L.-H."/>
            <person name="Turgeon B."/>
            <person name="Goodwin S."/>
            <person name="Spatafora J."/>
            <person name="Crous P."/>
            <person name="Grigoriev I."/>
        </authorList>
    </citation>
    <scope>NUCLEOTIDE SEQUENCE</scope>
    <source>
        <strain evidence="10">CBS 133067</strain>
    </source>
</reference>
<dbReference type="Gene3D" id="3.30.457.60">
    <property type="match status" value="1"/>
</dbReference>
<dbReference type="PANTHER" id="PTHR23168">
    <property type="entry name" value="MITOTIC SPINDLE ASSEMBLY CHECKPOINT PROTEIN MAD1 MITOTIC ARREST DEFICIENT-LIKE PROTEIN 1"/>
    <property type="match status" value="1"/>
</dbReference>
<evidence type="ECO:0000256" key="5">
    <source>
        <dbReference type="ARBA" id="ARBA00022776"/>
    </source>
</evidence>
<dbReference type="GO" id="GO:0072686">
    <property type="term" value="C:mitotic spindle"/>
    <property type="evidence" value="ECO:0007669"/>
    <property type="project" value="TreeGrafter"/>
</dbReference>
<keyword evidence="5" id="KW-0498">Mitosis</keyword>
<evidence type="ECO:0000256" key="8">
    <source>
        <dbReference type="SAM" id="Coils"/>
    </source>
</evidence>
<dbReference type="GO" id="GO:0051301">
    <property type="term" value="P:cell division"/>
    <property type="evidence" value="ECO:0007669"/>
    <property type="project" value="UniProtKB-KW"/>
</dbReference>
<dbReference type="Gene3D" id="6.10.250.90">
    <property type="match status" value="1"/>
</dbReference>
<comment type="similarity">
    <text evidence="2">Belongs to the MAD1 family.</text>
</comment>
<dbReference type="GO" id="GO:0005635">
    <property type="term" value="C:nuclear envelope"/>
    <property type="evidence" value="ECO:0007669"/>
    <property type="project" value="TreeGrafter"/>
</dbReference>
<evidence type="ECO:0000256" key="3">
    <source>
        <dbReference type="ARBA" id="ARBA00022019"/>
    </source>
</evidence>
<keyword evidence="8" id="KW-0175">Coiled coil</keyword>
<sequence>MTARNQPSYDFLTGGPSSPHPPPPSNFRQSLKASTTVRPSDPLNEDLRVRVQTLEYELATLRDERALSLAQSQQDVATAERQASKEYDRAQAADAARRKAEGRAEALAKELGEIQTQSVNEKVELERRLRLQGDEARGLREEVEEAQSALAEVERSSGHKMREMEARYSTLEAACNQVKEDLEVRTNALQAERQKLAQKEADVGRLEAELLAARASGGDSETLGLLKQQLSEQVTHIRKLEMQNRDQNVELKAFRQQKKAVEVVEEEKRVLETKVRMMDDLRKELGEAQFRKQVLEDERSAWTSYLERQSGQDSGDALQFDSPEDLARAFMEARMENAELTGKLGAVEPELKIKDENIRALEETKAALADEIEKLKASAGTSSGPGASDGKMRARLERQRALAIKEVEYLRAQLKMFEAEESEFQPEQHDEQKAKRIKELEDLVDEYRKELQTAQADLSAVEDRLKVPQSPAAGTKRKHDDEEDERLGELTRKNRKLQDDFSKLYTRATKLQSELQAKETQLEALKAPARTRILELRNNPTAQVQSIQTSTLAILKEENRGLQALLEGNTAGLSDTEKFVPKASLDAIRAELSELTASLKQEKKLGQRRKELFAAKANEFRDAVMSLVGWKVNFLPNGRVKVSNIFNNDKEREEMGEENSIVFDVEKETMKVSGGPESEFAKEIRPLIEFWVEGKREIPCFLAAMTLEFYEKSTRARTAAA</sequence>
<dbReference type="AlphaFoldDB" id="A0A9P4INY5"/>
<dbReference type="Proteomes" id="UP000799772">
    <property type="component" value="Unassembled WGS sequence"/>
</dbReference>
<dbReference type="EMBL" id="ML978123">
    <property type="protein sequence ID" value="KAF2101882.1"/>
    <property type="molecule type" value="Genomic_DNA"/>
</dbReference>
<evidence type="ECO:0000256" key="2">
    <source>
        <dbReference type="ARBA" id="ARBA00008029"/>
    </source>
</evidence>
<gene>
    <name evidence="10" type="ORF">NA57DRAFT_35278</name>
</gene>
<evidence type="ECO:0000256" key="6">
    <source>
        <dbReference type="ARBA" id="ARBA00023242"/>
    </source>
</evidence>
<keyword evidence="4" id="KW-0132">Cell division</keyword>
<evidence type="ECO:0000313" key="11">
    <source>
        <dbReference type="Proteomes" id="UP000799772"/>
    </source>
</evidence>
<dbReference type="PANTHER" id="PTHR23168:SF0">
    <property type="entry name" value="MITOTIC SPINDLE ASSEMBLY CHECKPOINT PROTEIN MAD1"/>
    <property type="match status" value="1"/>
</dbReference>
<dbReference type="InterPro" id="IPR008672">
    <property type="entry name" value="Mad1"/>
</dbReference>
<comment type="caution">
    <text evidence="10">The sequence shown here is derived from an EMBL/GenBank/DDBJ whole genome shotgun (WGS) entry which is preliminary data.</text>
</comment>
<feature type="region of interest" description="Disordered" evidence="9">
    <location>
        <begin position="1"/>
        <end position="44"/>
    </location>
</feature>
<dbReference type="GO" id="GO:0000776">
    <property type="term" value="C:kinetochore"/>
    <property type="evidence" value="ECO:0007669"/>
    <property type="project" value="TreeGrafter"/>
</dbReference>
<keyword evidence="11" id="KW-1185">Reference proteome</keyword>
<keyword evidence="7" id="KW-0131">Cell cycle</keyword>
<comment type="subcellular location">
    <subcellularLocation>
        <location evidence="1">Nucleus</location>
    </subcellularLocation>
</comment>
<protein>
    <recommendedName>
        <fullName evidence="3">Spindle assembly checkpoint component MAD1</fullName>
    </recommendedName>
</protein>
<evidence type="ECO:0000313" key="10">
    <source>
        <dbReference type="EMBL" id="KAF2101882.1"/>
    </source>
</evidence>
<feature type="region of interest" description="Disordered" evidence="9">
    <location>
        <begin position="460"/>
        <end position="493"/>
    </location>
</feature>
<dbReference type="OrthoDB" id="331602at2759"/>
<dbReference type="Pfam" id="PF05557">
    <property type="entry name" value="MAD"/>
    <property type="match status" value="1"/>
</dbReference>
<feature type="coiled-coil region" evidence="8">
    <location>
        <begin position="90"/>
        <end position="298"/>
    </location>
</feature>
<accession>A0A9P4INY5</accession>
<evidence type="ECO:0000256" key="1">
    <source>
        <dbReference type="ARBA" id="ARBA00004123"/>
    </source>
</evidence>